<keyword evidence="2" id="KW-0808">Transferase</keyword>
<dbReference type="Proteomes" id="UP000656813">
    <property type="component" value="Unassembled WGS sequence"/>
</dbReference>
<dbReference type="InterPro" id="IPR052519">
    <property type="entry name" value="Euk-type_GlcNAc_Kinase"/>
</dbReference>
<keyword evidence="3" id="KW-1185">Reference proteome</keyword>
<organism evidence="2 3">
    <name type="scientific">Pullulanibacillus pueri</name>
    <dbReference type="NCBI Taxonomy" id="1437324"/>
    <lineage>
        <taxon>Bacteria</taxon>
        <taxon>Bacillati</taxon>
        <taxon>Bacillota</taxon>
        <taxon>Bacilli</taxon>
        <taxon>Bacillales</taxon>
        <taxon>Sporolactobacillaceae</taxon>
        <taxon>Pullulanibacillus</taxon>
    </lineage>
</organism>
<accession>A0A8J2ZYR7</accession>
<dbReference type="InterPro" id="IPR043129">
    <property type="entry name" value="ATPase_NBD"/>
</dbReference>
<dbReference type="SUPFAM" id="SSF53067">
    <property type="entry name" value="Actin-like ATPase domain"/>
    <property type="match status" value="1"/>
</dbReference>
<comment type="caution">
    <text evidence="2">The sequence shown here is derived from an EMBL/GenBank/DDBJ whole genome shotgun (WGS) entry which is preliminary data.</text>
</comment>
<feature type="domain" description="ATPase BadF/BadG/BcrA/BcrD type" evidence="1">
    <location>
        <begin position="6"/>
        <end position="297"/>
    </location>
</feature>
<proteinExistence type="predicted"/>
<keyword evidence="2" id="KW-0418">Kinase</keyword>
<reference evidence="2" key="2">
    <citation type="submission" date="2020-09" db="EMBL/GenBank/DDBJ databases">
        <authorList>
            <person name="Sun Q."/>
            <person name="Zhou Y."/>
        </authorList>
    </citation>
    <scope>NUCLEOTIDE SEQUENCE</scope>
    <source>
        <strain evidence="2">CGMCC 1.12777</strain>
    </source>
</reference>
<dbReference type="CDD" id="cd24007">
    <property type="entry name" value="ASKHA_NBD_eukNAGK-like"/>
    <property type="match status" value="1"/>
</dbReference>
<dbReference type="PANTHER" id="PTHR43190:SF3">
    <property type="entry name" value="N-ACETYL-D-GLUCOSAMINE KINASE"/>
    <property type="match status" value="1"/>
</dbReference>
<dbReference type="AlphaFoldDB" id="A0A8J2ZYR7"/>
<evidence type="ECO:0000313" key="3">
    <source>
        <dbReference type="Proteomes" id="UP000656813"/>
    </source>
</evidence>
<reference evidence="2" key="1">
    <citation type="journal article" date="2014" name="Int. J. Syst. Evol. Microbiol.">
        <title>Complete genome sequence of Corynebacterium casei LMG S-19264T (=DSM 44701T), isolated from a smear-ripened cheese.</title>
        <authorList>
            <consortium name="US DOE Joint Genome Institute (JGI-PGF)"/>
            <person name="Walter F."/>
            <person name="Albersmeier A."/>
            <person name="Kalinowski J."/>
            <person name="Ruckert C."/>
        </authorList>
    </citation>
    <scope>NUCLEOTIDE SEQUENCE</scope>
    <source>
        <strain evidence="2">CGMCC 1.12777</strain>
    </source>
</reference>
<dbReference type="Gene3D" id="3.30.420.40">
    <property type="match status" value="2"/>
</dbReference>
<protein>
    <submittedName>
        <fullName evidence="2">N-acetylmuramic acid/N-acetylglucosamine kinase</fullName>
    </submittedName>
</protein>
<dbReference type="InterPro" id="IPR002731">
    <property type="entry name" value="ATPase_BadF"/>
</dbReference>
<dbReference type="EMBL" id="BMFV01000037">
    <property type="protein sequence ID" value="GGH87207.1"/>
    <property type="molecule type" value="Genomic_DNA"/>
</dbReference>
<name>A0A8J2ZYR7_9BACL</name>
<gene>
    <name evidence="2" type="primary">murK</name>
    <name evidence="2" type="ORF">GCM10007096_36690</name>
</gene>
<dbReference type="RefSeq" id="WP_188498837.1">
    <property type="nucleotide sequence ID" value="NZ_BMFV01000037.1"/>
</dbReference>
<sequence>MMIACVDAGQTKTTLCLLNENAEVLCKKEDSPIIHPAKAGGLNSFREITLSLCDMLKDVNKDHELSICFSLSGYHGENDVVPNLIKQTIREKGIFTNSLHIVPDYIGNWFAATRGKPGIIIICGGGTVVYGKNSDGASYRFGGWGHLLGDEGSGYWIGIEAIKAALKGSARVTRKKTSLEVQLKNFLNYNDEWDLISSIYSGEISDKKIAHIVPIVETLAKKDDPICLEILNQAIDHLVNDCLVVMHKIGEHPLYLSGGLFNSKWITENLKRRFLQKNFKQLVQSITIDPITGAYYIAKNGL</sequence>
<dbReference type="Pfam" id="PF01869">
    <property type="entry name" value="BcrAD_BadFG"/>
    <property type="match status" value="1"/>
</dbReference>
<dbReference type="PANTHER" id="PTHR43190">
    <property type="entry name" value="N-ACETYL-D-GLUCOSAMINE KINASE"/>
    <property type="match status" value="1"/>
</dbReference>
<dbReference type="GO" id="GO:0016301">
    <property type="term" value="F:kinase activity"/>
    <property type="evidence" value="ECO:0007669"/>
    <property type="project" value="UniProtKB-KW"/>
</dbReference>
<evidence type="ECO:0000313" key="2">
    <source>
        <dbReference type="EMBL" id="GGH87207.1"/>
    </source>
</evidence>
<evidence type="ECO:0000259" key="1">
    <source>
        <dbReference type="Pfam" id="PF01869"/>
    </source>
</evidence>